<keyword evidence="1" id="KW-0732">Signal</keyword>
<name>A0ABN0NF35_9GAMM</name>
<comment type="caution">
    <text evidence="2">The sequence shown here is derived from an EMBL/GenBank/DDBJ whole genome shotgun (WGS) entry which is preliminary data.</text>
</comment>
<keyword evidence="3" id="KW-1185">Reference proteome</keyword>
<evidence type="ECO:0000256" key="1">
    <source>
        <dbReference type="SAM" id="SignalP"/>
    </source>
</evidence>
<dbReference type="EMBL" id="AHCF02000032">
    <property type="protein sequence ID" value="ERG60192.1"/>
    <property type="molecule type" value="Genomic_DNA"/>
</dbReference>
<organism evidence="2 3">
    <name type="scientific">Pseudoalteromonas undina</name>
    <dbReference type="NCBI Taxonomy" id="43660"/>
    <lineage>
        <taxon>Bacteria</taxon>
        <taxon>Pseudomonadati</taxon>
        <taxon>Pseudomonadota</taxon>
        <taxon>Gammaproteobacteria</taxon>
        <taxon>Alteromonadales</taxon>
        <taxon>Pseudoalteromonadaceae</taxon>
        <taxon>Pseudoalteromonas</taxon>
    </lineage>
</organism>
<dbReference type="Proteomes" id="UP000016534">
    <property type="component" value="Unassembled WGS sequence"/>
</dbReference>
<protein>
    <recommendedName>
        <fullName evidence="4">Lipoprotein</fullName>
    </recommendedName>
</protein>
<feature type="chain" id="PRO_5046336698" description="Lipoprotein" evidence="1">
    <location>
        <begin position="19"/>
        <end position="152"/>
    </location>
</feature>
<evidence type="ECO:0008006" key="4">
    <source>
        <dbReference type="Google" id="ProtNLM"/>
    </source>
</evidence>
<reference evidence="2" key="2">
    <citation type="submission" date="2013-04" db="EMBL/GenBank/DDBJ databases">
        <title>Genome sequence of Pseudoalteromonas undina.</title>
        <authorList>
            <person name="Xie B.-B."/>
            <person name="Rong J.-C."/>
            <person name="Qin Q.-L."/>
            <person name="Shu Y.-L."/>
            <person name="Zhang Y.-Z."/>
        </authorList>
    </citation>
    <scope>NUCLEOTIDE SEQUENCE</scope>
    <source>
        <strain evidence="2">NCIMB 2128</strain>
    </source>
</reference>
<accession>A0ABN0NF35</accession>
<feature type="signal peptide" evidence="1">
    <location>
        <begin position="1"/>
        <end position="18"/>
    </location>
</feature>
<reference evidence="2" key="1">
    <citation type="journal article" date="2012" name="J. Bacteriol.">
        <title>Genome sequences of type strains of seven species of the marine bacterium Pseudoalteromonas.</title>
        <authorList>
            <person name="Xie B.B."/>
            <person name="Shu Y.L."/>
            <person name="Qin Q.L."/>
            <person name="Rong J.C."/>
            <person name="Zhang X.Y."/>
            <person name="Chen X.L."/>
            <person name="Shi M."/>
            <person name="He H.L."/>
            <person name="Zhou B.C."/>
            <person name="Zhang Y.Z."/>
        </authorList>
    </citation>
    <scope>NUCLEOTIDE SEQUENCE [LARGE SCALE GENOMIC DNA]</scope>
    <source>
        <strain evidence="2">NCIMB 2128</strain>
    </source>
</reference>
<proteinExistence type="predicted"/>
<gene>
    <name evidence="2" type="ORF">PUND_13539</name>
</gene>
<evidence type="ECO:0000313" key="2">
    <source>
        <dbReference type="EMBL" id="ERG60192.1"/>
    </source>
</evidence>
<sequence length="152" mass="16590">MNKLTVILCSLSLLTACGGGGDESAAPAPTNIAPPVADPVTAEPQGMANLVINNDFNLSTKFNLAIDVALSRGDERAYLNICQKKSNAERADYNNCLFRAPLTQGALTTTLAMSRQDIELVAEIWFYDTSTQPLAFTWQFDAQTQNQLFEIR</sequence>
<evidence type="ECO:0000313" key="3">
    <source>
        <dbReference type="Proteomes" id="UP000016534"/>
    </source>
</evidence>
<dbReference type="PROSITE" id="PS51257">
    <property type="entry name" value="PROKAR_LIPOPROTEIN"/>
    <property type="match status" value="1"/>
</dbReference>